<dbReference type="RefSeq" id="WP_190141027.1">
    <property type="nucleotide sequence ID" value="NZ_BLIO01000001.1"/>
</dbReference>
<evidence type="ECO:0000259" key="1">
    <source>
        <dbReference type="Pfam" id="PF18154"/>
    </source>
</evidence>
<protein>
    <recommendedName>
        <fullName evidence="5">REase associating with pPIWI RE domain-containing protein</fullName>
    </recommendedName>
</protein>
<evidence type="ECO:0000259" key="2">
    <source>
        <dbReference type="Pfam" id="PF18156"/>
    </source>
</evidence>
<evidence type="ECO:0000313" key="4">
    <source>
        <dbReference type="Proteomes" id="UP000430079"/>
    </source>
</evidence>
<dbReference type="InterPro" id="IPR041191">
    <property type="entry name" value="pPIWI_RE_Y"/>
</dbReference>
<dbReference type="Pfam" id="PF18156">
    <property type="entry name" value="pPIWI_RE_Y"/>
    <property type="match status" value="1"/>
</dbReference>
<evidence type="ECO:0000313" key="3">
    <source>
        <dbReference type="EMBL" id="GFE17972.1"/>
    </source>
</evidence>
<reference evidence="3 4" key="1">
    <citation type="submission" date="2019-12" db="EMBL/GenBank/DDBJ databases">
        <title>Whole genome shotgun sequence of Streptomyces hygroscopicus subsp. glebosus NBRC 13786.</title>
        <authorList>
            <person name="Ichikawa N."/>
            <person name="Kimura A."/>
            <person name="Kitahashi Y."/>
            <person name="Komaki H."/>
            <person name="Tamura T."/>
        </authorList>
    </citation>
    <scope>NUCLEOTIDE SEQUENCE [LARGE SCALE GENOMIC DNA]</scope>
    <source>
        <strain evidence="3 4">NBRC 13786</strain>
    </source>
</reference>
<keyword evidence="4" id="KW-1185">Reference proteome</keyword>
<dbReference type="EMBL" id="BLIO01000001">
    <property type="protein sequence ID" value="GFE17972.1"/>
    <property type="molecule type" value="Genomic_DNA"/>
</dbReference>
<organism evidence="3 4">
    <name type="scientific">Streptomyces glebosus</name>
    <dbReference type="NCBI Taxonomy" id="249580"/>
    <lineage>
        <taxon>Bacteria</taxon>
        <taxon>Bacillati</taxon>
        <taxon>Actinomycetota</taxon>
        <taxon>Actinomycetes</taxon>
        <taxon>Kitasatosporales</taxon>
        <taxon>Streptomycetaceae</taxon>
        <taxon>Streptomyces</taxon>
    </lineage>
</organism>
<name>A0A640T4L8_9ACTN</name>
<feature type="domain" description="REase associating with pPIWI RE" evidence="1">
    <location>
        <begin position="277"/>
        <end position="397"/>
    </location>
</feature>
<dbReference type="InterPro" id="IPR040828">
    <property type="entry name" value="pPIWI_RE_REase"/>
</dbReference>
<feature type="domain" description="pPIWI-RE three-gene island" evidence="2">
    <location>
        <begin position="63"/>
        <end position="184"/>
    </location>
</feature>
<accession>A0A640T4L8</accession>
<sequence length="399" mass="44852">MLSRNVVPGESARLARLSKVSPDLSDDYMTLQLLAAGLARIQLTQQGALWSTPSPVSDPLGLPAAWNAGVTRLWWRALERGQSELISHLDVFRWCRLPLGEWPLPLQITTSDVDLLLVEDGRPSAFADQAARLVLAKDPEAELVENRCYELLITTAERNASREEEVQQNYVYLRGFLITNPLATDLQLHELMRHFRAKDSNGQPWVKQWFLQAYQARPSAGAVRLKVCGGCGNPLARNRPPCGTPGCDGPPAMRTLETMSEYYVQRRAVRRFFHDPGLSEQRILDAVMPLLGNRLHSWWGMDAVDAAIDFDGTGRMGAGEWWAADVKDHASAALLGRSFRWDPRADAQRRFLVLAQHRFERPGYVDDLVREMDGRVRGVEVVSEESFIESVCARAREHG</sequence>
<dbReference type="Pfam" id="PF18154">
    <property type="entry name" value="pPIWI_RE_REase"/>
    <property type="match status" value="1"/>
</dbReference>
<evidence type="ECO:0008006" key="5">
    <source>
        <dbReference type="Google" id="ProtNLM"/>
    </source>
</evidence>
<proteinExistence type="predicted"/>
<gene>
    <name evidence="3" type="ORF">Sgleb_60190</name>
</gene>
<dbReference type="Proteomes" id="UP000430079">
    <property type="component" value="Unassembled WGS sequence"/>
</dbReference>
<dbReference type="AlphaFoldDB" id="A0A640T4L8"/>
<comment type="caution">
    <text evidence="3">The sequence shown here is derived from an EMBL/GenBank/DDBJ whole genome shotgun (WGS) entry which is preliminary data.</text>
</comment>